<organism evidence="2">
    <name type="scientific">bioreactor metagenome</name>
    <dbReference type="NCBI Taxonomy" id="1076179"/>
    <lineage>
        <taxon>unclassified sequences</taxon>
        <taxon>metagenomes</taxon>
        <taxon>ecological metagenomes</taxon>
    </lineage>
</organism>
<accession>A0A644VJ77</accession>
<evidence type="ECO:0008006" key="3">
    <source>
        <dbReference type="Google" id="ProtNLM"/>
    </source>
</evidence>
<protein>
    <recommendedName>
        <fullName evidence="3">Phage minor structural protein GP20</fullName>
    </recommendedName>
</protein>
<sequence length="218" mass="23360">MAYTLQEIYAALAAAQNGPAMLLDLQNEVSNLRSEAANQRTSKQKVLQALGIQDGAEVDTAVAGIRTTLEALKSSGKKPDEMGTQFDQLSADVKRLSDELAAEKQGRQQEKDKRIGATKMNKALAALQAGNATNPEVLTKLILDNIIAKDDDSLVYKDGDKEIAVEEGINSFLAANPWAVKNTQKAGAGSKPPAGSSSEKDLDKLSIEDYIATREKVD</sequence>
<feature type="region of interest" description="Disordered" evidence="1">
    <location>
        <begin position="183"/>
        <end position="202"/>
    </location>
</feature>
<evidence type="ECO:0000313" key="2">
    <source>
        <dbReference type="EMBL" id="MPL91398.1"/>
    </source>
</evidence>
<evidence type="ECO:0000256" key="1">
    <source>
        <dbReference type="SAM" id="MobiDB-lite"/>
    </source>
</evidence>
<gene>
    <name evidence="2" type="ORF">SDC9_37466</name>
</gene>
<name>A0A644VJ77_9ZZZZ</name>
<dbReference type="EMBL" id="VSSQ01000328">
    <property type="protein sequence ID" value="MPL91398.1"/>
    <property type="molecule type" value="Genomic_DNA"/>
</dbReference>
<comment type="caution">
    <text evidence="2">The sequence shown here is derived from an EMBL/GenBank/DDBJ whole genome shotgun (WGS) entry which is preliminary data.</text>
</comment>
<dbReference type="AlphaFoldDB" id="A0A644VJ77"/>
<proteinExistence type="predicted"/>
<feature type="compositionally biased region" description="Low complexity" evidence="1">
    <location>
        <begin position="185"/>
        <end position="197"/>
    </location>
</feature>
<reference evidence="2" key="1">
    <citation type="submission" date="2019-08" db="EMBL/GenBank/DDBJ databases">
        <authorList>
            <person name="Kucharzyk K."/>
            <person name="Murdoch R.W."/>
            <person name="Higgins S."/>
            <person name="Loffler F."/>
        </authorList>
    </citation>
    <scope>NUCLEOTIDE SEQUENCE</scope>
</reference>